<gene>
    <name evidence="2" type="ordered locus">PSMK_p00760</name>
</gene>
<evidence type="ECO:0000313" key="2">
    <source>
        <dbReference type="EMBL" id="BAM05438.1"/>
    </source>
</evidence>
<proteinExistence type="predicted"/>
<evidence type="ECO:0000256" key="1">
    <source>
        <dbReference type="SAM" id="MobiDB-lite"/>
    </source>
</evidence>
<feature type="compositionally biased region" description="Pro residues" evidence="1">
    <location>
        <begin position="70"/>
        <end position="81"/>
    </location>
</feature>
<sequence length="81" mass="8799">MKSGVAAAKATEADRKSQRPLEGLERGFRESFAEHLSIKCPLLIRAKWGHLKGRSNSVQRACSRMGGNGSPPPPPFVWGPT</sequence>
<dbReference type="Proteomes" id="UP000007881">
    <property type="component" value="Plasmid pPSMK1"/>
</dbReference>
<keyword evidence="3" id="KW-1185">Reference proteome</keyword>
<feature type="region of interest" description="Disordered" evidence="1">
    <location>
        <begin position="1"/>
        <end position="23"/>
    </location>
</feature>
<geneLocation type="plasmid" evidence="2 3">
    <name>pPSMK1</name>
</geneLocation>
<name>I0IJK0_PHYMF</name>
<dbReference type="AlphaFoldDB" id="I0IJK0"/>
<keyword evidence="2" id="KW-0614">Plasmid</keyword>
<protein>
    <submittedName>
        <fullName evidence="2">Uncharacterized protein</fullName>
    </submittedName>
</protein>
<accession>I0IJK0</accession>
<reference evidence="2 3" key="1">
    <citation type="submission" date="2012-02" db="EMBL/GenBank/DDBJ databases">
        <title>Complete genome sequence of Phycisphaera mikurensis NBRC 102666.</title>
        <authorList>
            <person name="Ankai A."/>
            <person name="Hosoyama A."/>
            <person name="Terui Y."/>
            <person name="Sekine M."/>
            <person name="Fukai R."/>
            <person name="Kato Y."/>
            <person name="Nakamura S."/>
            <person name="Yamada-Narita S."/>
            <person name="Kawakoshi A."/>
            <person name="Fukunaga Y."/>
            <person name="Yamazaki S."/>
            <person name="Fujita N."/>
        </authorList>
    </citation>
    <scope>NUCLEOTIDE SEQUENCE [LARGE SCALE GENOMIC DNA]</scope>
    <source>
        <strain evidence="3">NBRC 102666 / KCTC 22515 / FYK2301M01</strain>
        <plasmid evidence="2 3">pPSMK1</plasmid>
    </source>
</reference>
<feature type="region of interest" description="Disordered" evidence="1">
    <location>
        <begin position="59"/>
        <end position="81"/>
    </location>
</feature>
<dbReference type="HOGENOM" id="CLU_2570844_0_0_0"/>
<organism evidence="2 3">
    <name type="scientific">Phycisphaera mikurensis (strain NBRC 102666 / KCTC 22515 / FYK2301M01)</name>
    <dbReference type="NCBI Taxonomy" id="1142394"/>
    <lineage>
        <taxon>Bacteria</taxon>
        <taxon>Pseudomonadati</taxon>
        <taxon>Planctomycetota</taxon>
        <taxon>Phycisphaerae</taxon>
        <taxon>Phycisphaerales</taxon>
        <taxon>Phycisphaeraceae</taxon>
        <taxon>Phycisphaera</taxon>
    </lineage>
</organism>
<dbReference type="KEGG" id="phm:PSMK_p00760"/>
<evidence type="ECO:0000313" key="3">
    <source>
        <dbReference type="Proteomes" id="UP000007881"/>
    </source>
</evidence>
<feature type="compositionally biased region" description="Basic and acidic residues" evidence="1">
    <location>
        <begin position="11"/>
        <end position="23"/>
    </location>
</feature>
<dbReference type="EMBL" id="AP012339">
    <property type="protein sequence ID" value="BAM05438.1"/>
    <property type="molecule type" value="Genomic_DNA"/>
</dbReference>